<reference evidence="8 9" key="1">
    <citation type="submission" date="2020-07" db="EMBL/GenBank/DDBJ databases">
        <title>Moheibacter lacus sp. nov., a member of the family Flavobacteriaceae isolated from freshwater lake sediment.</title>
        <authorList>
            <person name="Liu Y."/>
        </authorList>
    </citation>
    <scope>NUCLEOTIDE SEQUENCE [LARGE SCALE GENOMIC DNA]</scope>
    <source>
        <strain evidence="8 9">BDHS18</strain>
    </source>
</reference>
<evidence type="ECO:0000256" key="3">
    <source>
        <dbReference type="ARBA" id="ARBA00023125"/>
    </source>
</evidence>
<dbReference type="PANTHER" id="PTHR48111">
    <property type="entry name" value="REGULATOR OF RPOS"/>
    <property type="match status" value="1"/>
</dbReference>
<dbReference type="SMART" id="SM00448">
    <property type="entry name" value="REC"/>
    <property type="match status" value="1"/>
</dbReference>
<dbReference type="SUPFAM" id="SSF52172">
    <property type="entry name" value="CheY-like"/>
    <property type="match status" value="1"/>
</dbReference>
<feature type="domain" description="Response regulatory" evidence="6">
    <location>
        <begin position="3"/>
        <end position="117"/>
    </location>
</feature>
<dbReference type="InterPro" id="IPR036388">
    <property type="entry name" value="WH-like_DNA-bd_sf"/>
</dbReference>
<dbReference type="InterPro" id="IPR001789">
    <property type="entry name" value="Sig_transdc_resp-reg_receiver"/>
</dbReference>
<dbReference type="Pfam" id="PF00486">
    <property type="entry name" value="Trans_reg_C"/>
    <property type="match status" value="1"/>
</dbReference>
<feature type="modified residue" description="4-aspartylphosphate" evidence="4">
    <location>
        <position position="52"/>
    </location>
</feature>
<dbReference type="PROSITE" id="PS50110">
    <property type="entry name" value="RESPONSE_REGULATORY"/>
    <property type="match status" value="1"/>
</dbReference>
<keyword evidence="3 5" id="KW-0238">DNA-binding</keyword>
<sequence>MIKILIVEDDLDLGNLLQQYLVLNQFQAHRVFNGVEAREELKQNTYDLLILDVMMPQEDGFTLAEKLQKSHPDLPFLFVTARKMKEDVLTGLKLGADDYITKPFDADELILRIQNILKRKSKVESPKLTTYSFGKFRFEPENLLLKTEKSERNLTEKEAQLLSFLYQHRDRIIKREEVLNHLWEESDFFSGRSLDVFISRLRKYLVEDDAVQIESIRGVGFRFLVGLSK</sequence>
<keyword evidence="9" id="KW-1185">Reference proteome</keyword>
<dbReference type="PROSITE" id="PS51755">
    <property type="entry name" value="OMPR_PHOB"/>
    <property type="match status" value="1"/>
</dbReference>
<dbReference type="Pfam" id="PF00072">
    <property type="entry name" value="Response_reg"/>
    <property type="match status" value="1"/>
</dbReference>
<evidence type="ECO:0000256" key="2">
    <source>
        <dbReference type="ARBA" id="ARBA00023012"/>
    </source>
</evidence>
<keyword evidence="2" id="KW-0902">Two-component regulatory system</keyword>
<feature type="DNA-binding region" description="OmpR/PhoB-type" evidence="5">
    <location>
        <begin position="128"/>
        <end position="225"/>
    </location>
</feature>
<evidence type="ECO:0000313" key="8">
    <source>
        <dbReference type="EMBL" id="MBA5629541.1"/>
    </source>
</evidence>
<dbReference type="EMBL" id="JACDZE010000001">
    <property type="protein sequence ID" value="MBA5629541.1"/>
    <property type="molecule type" value="Genomic_DNA"/>
</dbReference>
<dbReference type="CDD" id="cd17574">
    <property type="entry name" value="REC_OmpR"/>
    <property type="match status" value="1"/>
</dbReference>
<gene>
    <name evidence="8" type="ORF">HU137_07130</name>
</gene>
<comment type="caution">
    <text evidence="8">The sequence shown here is derived from an EMBL/GenBank/DDBJ whole genome shotgun (WGS) entry which is preliminary data.</text>
</comment>
<evidence type="ECO:0000259" key="6">
    <source>
        <dbReference type="PROSITE" id="PS50110"/>
    </source>
</evidence>
<keyword evidence="1 4" id="KW-0597">Phosphoprotein</keyword>
<dbReference type="CDD" id="cd00383">
    <property type="entry name" value="trans_reg_C"/>
    <property type="match status" value="1"/>
</dbReference>
<feature type="domain" description="OmpR/PhoB-type" evidence="7">
    <location>
        <begin position="128"/>
        <end position="225"/>
    </location>
</feature>
<evidence type="ECO:0000256" key="1">
    <source>
        <dbReference type="ARBA" id="ARBA00022553"/>
    </source>
</evidence>
<dbReference type="GO" id="GO:0005829">
    <property type="term" value="C:cytosol"/>
    <property type="evidence" value="ECO:0007669"/>
    <property type="project" value="TreeGrafter"/>
</dbReference>
<proteinExistence type="predicted"/>
<dbReference type="AlphaFoldDB" id="A0A838ZIQ4"/>
<dbReference type="SMART" id="SM00862">
    <property type="entry name" value="Trans_reg_C"/>
    <property type="match status" value="1"/>
</dbReference>
<dbReference type="InterPro" id="IPR011006">
    <property type="entry name" value="CheY-like_superfamily"/>
</dbReference>
<evidence type="ECO:0000256" key="4">
    <source>
        <dbReference type="PROSITE-ProRule" id="PRU00169"/>
    </source>
</evidence>
<dbReference type="Gene3D" id="3.40.50.2300">
    <property type="match status" value="1"/>
</dbReference>
<name>A0A838ZIQ4_9FLAO</name>
<dbReference type="GO" id="GO:0006355">
    <property type="term" value="P:regulation of DNA-templated transcription"/>
    <property type="evidence" value="ECO:0007669"/>
    <property type="project" value="InterPro"/>
</dbReference>
<dbReference type="PANTHER" id="PTHR48111:SF40">
    <property type="entry name" value="PHOSPHATE REGULON TRANSCRIPTIONAL REGULATORY PROTEIN PHOB"/>
    <property type="match status" value="1"/>
</dbReference>
<protein>
    <submittedName>
        <fullName evidence="8">Response regulator transcription factor</fullName>
    </submittedName>
</protein>
<dbReference type="Proteomes" id="UP000552241">
    <property type="component" value="Unassembled WGS sequence"/>
</dbReference>
<evidence type="ECO:0000313" key="9">
    <source>
        <dbReference type="Proteomes" id="UP000552241"/>
    </source>
</evidence>
<evidence type="ECO:0000259" key="7">
    <source>
        <dbReference type="PROSITE" id="PS51755"/>
    </source>
</evidence>
<dbReference type="RefSeq" id="WP_182043092.1">
    <property type="nucleotide sequence ID" value="NZ_JACDZE010000001.1"/>
</dbReference>
<dbReference type="GO" id="GO:0000156">
    <property type="term" value="F:phosphorelay response regulator activity"/>
    <property type="evidence" value="ECO:0007669"/>
    <property type="project" value="TreeGrafter"/>
</dbReference>
<dbReference type="Gene3D" id="1.10.10.10">
    <property type="entry name" value="Winged helix-like DNA-binding domain superfamily/Winged helix DNA-binding domain"/>
    <property type="match status" value="1"/>
</dbReference>
<dbReference type="InterPro" id="IPR039420">
    <property type="entry name" value="WalR-like"/>
</dbReference>
<organism evidence="8 9">
    <name type="scientific">Moheibacter lacus</name>
    <dbReference type="NCBI Taxonomy" id="2745851"/>
    <lineage>
        <taxon>Bacteria</taxon>
        <taxon>Pseudomonadati</taxon>
        <taxon>Bacteroidota</taxon>
        <taxon>Flavobacteriia</taxon>
        <taxon>Flavobacteriales</taxon>
        <taxon>Weeksellaceae</taxon>
        <taxon>Moheibacter</taxon>
    </lineage>
</organism>
<dbReference type="InterPro" id="IPR001867">
    <property type="entry name" value="OmpR/PhoB-type_DNA-bd"/>
</dbReference>
<accession>A0A838ZIQ4</accession>
<dbReference type="GO" id="GO:0000976">
    <property type="term" value="F:transcription cis-regulatory region binding"/>
    <property type="evidence" value="ECO:0007669"/>
    <property type="project" value="TreeGrafter"/>
</dbReference>
<evidence type="ECO:0000256" key="5">
    <source>
        <dbReference type="PROSITE-ProRule" id="PRU01091"/>
    </source>
</evidence>
<dbReference type="GO" id="GO:0032993">
    <property type="term" value="C:protein-DNA complex"/>
    <property type="evidence" value="ECO:0007669"/>
    <property type="project" value="TreeGrafter"/>
</dbReference>